<protein>
    <submittedName>
        <fullName evidence="14">Mycothione reductase</fullName>
        <ecNumber evidence="14">1.8.1.15</ecNumber>
    </submittedName>
</protein>
<feature type="binding site" evidence="9">
    <location>
        <position position="112"/>
    </location>
    <ligand>
        <name>FAD</name>
        <dbReference type="ChEBI" id="CHEBI:57692"/>
    </ligand>
</feature>
<keyword evidence="4" id="KW-0521">NADP</keyword>
<dbReference type="SUPFAM" id="SSF51905">
    <property type="entry name" value="FAD/NAD(P)-binding domain"/>
    <property type="match status" value="1"/>
</dbReference>
<comment type="similarity">
    <text evidence="1 11">Belongs to the class-I pyridine nucleotide-disulfide oxidoreductase family.</text>
</comment>
<dbReference type="InterPro" id="IPR001100">
    <property type="entry name" value="Pyr_nuc-diS_OxRdtase"/>
</dbReference>
<dbReference type="PRINTS" id="PR00368">
    <property type="entry name" value="FADPNR"/>
</dbReference>
<feature type="binding site" evidence="9">
    <location>
        <position position="312"/>
    </location>
    <ligand>
        <name>FAD</name>
        <dbReference type="ChEBI" id="CHEBI:57692"/>
    </ligand>
</feature>
<name>A0A7W5JSE1_9ACTN</name>
<dbReference type="GO" id="GO:0050627">
    <property type="term" value="F:mycothione reductase [NAD(P)H] activity"/>
    <property type="evidence" value="ECO:0007669"/>
    <property type="project" value="UniProtKB-EC"/>
</dbReference>
<dbReference type="NCBIfam" id="NF005884">
    <property type="entry name" value="PRK07846.1"/>
    <property type="match status" value="1"/>
</dbReference>
<evidence type="ECO:0000256" key="5">
    <source>
        <dbReference type="ARBA" id="ARBA00023002"/>
    </source>
</evidence>
<dbReference type="Gene3D" id="3.30.390.30">
    <property type="match status" value="1"/>
</dbReference>
<dbReference type="AlphaFoldDB" id="A0A7W5JSE1"/>
<evidence type="ECO:0000256" key="4">
    <source>
        <dbReference type="ARBA" id="ARBA00022857"/>
    </source>
</evidence>
<dbReference type="PANTHER" id="PTHR43014">
    <property type="entry name" value="MERCURIC REDUCTASE"/>
    <property type="match status" value="1"/>
</dbReference>
<keyword evidence="7 11" id="KW-0676">Redox-active center</keyword>
<keyword evidence="15" id="KW-1185">Reference proteome</keyword>
<dbReference type="InterPro" id="IPR012999">
    <property type="entry name" value="Pyr_OxRdtase_I_AS"/>
</dbReference>
<dbReference type="Pfam" id="PF02852">
    <property type="entry name" value="Pyr_redox_dim"/>
    <property type="match status" value="1"/>
</dbReference>
<keyword evidence="5 11" id="KW-0560">Oxidoreductase</keyword>
<evidence type="ECO:0000259" key="13">
    <source>
        <dbReference type="Pfam" id="PF07992"/>
    </source>
</evidence>
<dbReference type="InterPro" id="IPR023753">
    <property type="entry name" value="FAD/NAD-binding_dom"/>
</dbReference>
<reference evidence="14 15" key="1">
    <citation type="submission" date="2020-08" db="EMBL/GenBank/DDBJ databases">
        <title>Sequencing the genomes of 1000 actinobacteria strains.</title>
        <authorList>
            <person name="Klenk H.-P."/>
        </authorList>
    </citation>
    <scope>NUCLEOTIDE SEQUENCE [LARGE SCALE GENOMIC DNA]</scope>
    <source>
        <strain evidence="14 15">DSM 11053</strain>
    </source>
</reference>
<keyword evidence="6" id="KW-1015">Disulfide bond</keyword>
<keyword evidence="9" id="KW-0520">NAD</keyword>
<sequence>MRHFDLCVIGSGSGNSVIDDAMDDWSVAMVEAGTFGGTCLNVGCIPTKMYVYPADLAASPHQARELGVDLDLAGVRWPDIRDRIFGRIDPISSGGRDWRANRPNVSLYEQRGRFVGDHELLLEARDGRPETRITADRFVLANGSRPVIPPFPGLDQVPYETSDTVMRLPELPRSLVIVGGGYIAAEFAHVFASFGVAVTIVGRSPRLLSREDEQVSERFTELLGHRVDVRTSTEVQRVDRRAAGDGVRLTVRDGQGTESTIEADLLLVATGRKPNADTLDLATTGVEVDDEGRVVVDAQQRTTASNIFALGDVSSPHQLKHVANHEARVVKHNLLHPDALVASDHRYVPHAVFSDPQVASVGLTQAQAEEQGLDHAVAVQDYGSTAYGWAMGDKDHFVKLVGDRRTGRLLGAHLIGPQASSLIQPLIQAMSFGTPAHEVARGQYWIHPAMAEVVENALLALPSPAGSSEV</sequence>
<feature type="disulfide bond" description="Redox-active" evidence="10">
    <location>
        <begin position="39"/>
        <end position="44"/>
    </location>
</feature>
<evidence type="ECO:0000256" key="2">
    <source>
        <dbReference type="ARBA" id="ARBA00022630"/>
    </source>
</evidence>
<comment type="caution">
    <text evidence="14">The sequence shown here is derived from an EMBL/GenBank/DDBJ whole genome shotgun (WGS) entry which is preliminary data.</text>
</comment>
<feature type="binding site" evidence="9">
    <location>
        <begin position="179"/>
        <end position="186"/>
    </location>
    <ligand>
        <name>NAD(+)</name>
        <dbReference type="ChEBI" id="CHEBI:57540"/>
    </ligand>
</feature>
<dbReference type="GO" id="GO:0050660">
    <property type="term" value="F:flavin adenine dinucleotide binding"/>
    <property type="evidence" value="ECO:0007669"/>
    <property type="project" value="TreeGrafter"/>
</dbReference>
<dbReference type="PIRSF" id="PIRSF000350">
    <property type="entry name" value="Mercury_reductase_MerA"/>
    <property type="match status" value="1"/>
</dbReference>
<dbReference type="PANTHER" id="PTHR43014:SF4">
    <property type="entry name" value="PYRIDINE NUCLEOTIDE-DISULFIDE OXIDOREDUCTASE RCLA-RELATED"/>
    <property type="match status" value="1"/>
</dbReference>
<dbReference type="InterPro" id="IPR004099">
    <property type="entry name" value="Pyr_nucl-diS_OxRdtase_dimer"/>
</dbReference>
<dbReference type="PROSITE" id="PS00076">
    <property type="entry name" value="PYRIDINE_REDOX_1"/>
    <property type="match status" value="1"/>
</dbReference>
<evidence type="ECO:0000313" key="15">
    <source>
        <dbReference type="Proteomes" id="UP000565572"/>
    </source>
</evidence>
<gene>
    <name evidence="14" type="ORF">FHX39_000334</name>
</gene>
<evidence type="ECO:0000256" key="1">
    <source>
        <dbReference type="ARBA" id="ARBA00007532"/>
    </source>
</evidence>
<evidence type="ECO:0000256" key="11">
    <source>
        <dbReference type="RuleBase" id="RU003691"/>
    </source>
</evidence>
<organism evidence="14 15">
    <name type="scientific">Microlunatus antarcticus</name>
    <dbReference type="NCBI Taxonomy" id="53388"/>
    <lineage>
        <taxon>Bacteria</taxon>
        <taxon>Bacillati</taxon>
        <taxon>Actinomycetota</taxon>
        <taxon>Actinomycetes</taxon>
        <taxon>Propionibacteriales</taxon>
        <taxon>Propionibacteriaceae</taxon>
        <taxon>Microlunatus</taxon>
    </lineage>
</organism>
<dbReference type="PRINTS" id="PR00411">
    <property type="entry name" value="PNDRDTASEI"/>
</dbReference>
<dbReference type="Proteomes" id="UP000565572">
    <property type="component" value="Unassembled WGS sequence"/>
</dbReference>
<evidence type="ECO:0000256" key="10">
    <source>
        <dbReference type="PIRSR" id="PIRSR000350-4"/>
    </source>
</evidence>
<evidence type="ECO:0000259" key="12">
    <source>
        <dbReference type="Pfam" id="PF02852"/>
    </source>
</evidence>
<dbReference type="InterPro" id="IPR016156">
    <property type="entry name" value="FAD/NAD-linked_Rdtase_dimer_sf"/>
</dbReference>
<feature type="binding site" evidence="9">
    <location>
        <position position="48"/>
    </location>
    <ligand>
        <name>FAD</name>
        <dbReference type="ChEBI" id="CHEBI:57692"/>
    </ligand>
</feature>
<keyword evidence="9" id="KW-0547">Nucleotide-binding</keyword>
<comment type="cofactor">
    <cofactor evidence="9">
        <name>FAD</name>
        <dbReference type="ChEBI" id="CHEBI:57692"/>
    </cofactor>
    <text evidence="9">Binds 1 FAD per subunit.</text>
</comment>
<dbReference type="Pfam" id="PF07992">
    <property type="entry name" value="Pyr_redox_2"/>
    <property type="match status" value="1"/>
</dbReference>
<dbReference type="EMBL" id="JACHZG010000001">
    <property type="protein sequence ID" value="MBB3325390.1"/>
    <property type="molecule type" value="Genomic_DNA"/>
</dbReference>
<feature type="domain" description="FAD/NAD(P)-binding" evidence="13">
    <location>
        <begin position="4"/>
        <end position="324"/>
    </location>
</feature>
<accession>A0A7W5JSE1</accession>
<keyword evidence="2 11" id="KW-0285">Flavoprotein</keyword>
<feature type="binding site" evidence="9">
    <location>
        <position position="271"/>
    </location>
    <ligand>
        <name>NAD(+)</name>
        <dbReference type="ChEBI" id="CHEBI:57540"/>
    </ligand>
</feature>
<dbReference type="SUPFAM" id="SSF55424">
    <property type="entry name" value="FAD/NAD-linked reductases, dimerisation (C-terminal) domain"/>
    <property type="match status" value="1"/>
</dbReference>
<proteinExistence type="inferred from homology"/>
<feature type="active site" description="Proton acceptor" evidence="8">
    <location>
        <position position="447"/>
    </location>
</feature>
<dbReference type="InterPro" id="IPR036188">
    <property type="entry name" value="FAD/NAD-bd_sf"/>
</dbReference>
<dbReference type="InterPro" id="IPR017817">
    <property type="entry name" value="Mycothione_reductase"/>
</dbReference>
<dbReference type="Gene3D" id="3.50.50.60">
    <property type="entry name" value="FAD/NAD(P)-binding domain"/>
    <property type="match status" value="2"/>
</dbReference>
<evidence type="ECO:0000313" key="14">
    <source>
        <dbReference type="EMBL" id="MBB3325390.1"/>
    </source>
</evidence>
<dbReference type="NCBIfam" id="TIGR03452">
    <property type="entry name" value="mycothione_red"/>
    <property type="match status" value="1"/>
</dbReference>
<evidence type="ECO:0000256" key="3">
    <source>
        <dbReference type="ARBA" id="ARBA00022827"/>
    </source>
</evidence>
<keyword evidence="3 9" id="KW-0274">FAD</keyword>
<dbReference type="EC" id="1.8.1.15" evidence="14"/>
<dbReference type="RefSeq" id="WP_183336244.1">
    <property type="nucleotide sequence ID" value="NZ_JACHZG010000001.1"/>
</dbReference>
<evidence type="ECO:0000256" key="8">
    <source>
        <dbReference type="PIRSR" id="PIRSR000350-2"/>
    </source>
</evidence>
<evidence type="ECO:0000256" key="9">
    <source>
        <dbReference type="PIRSR" id="PIRSR000350-3"/>
    </source>
</evidence>
<dbReference type="GO" id="GO:0003955">
    <property type="term" value="F:NAD(P)H dehydrogenase (quinone) activity"/>
    <property type="evidence" value="ECO:0007669"/>
    <property type="project" value="TreeGrafter"/>
</dbReference>
<evidence type="ECO:0000256" key="7">
    <source>
        <dbReference type="ARBA" id="ARBA00023284"/>
    </source>
</evidence>
<evidence type="ECO:0000256" key="6">
    <source>
        <dbReference type="ARBA" id="ARBA00023157"/>
    </source>
</evidence>
<feature type="domain" description="Pyridine nucleotide-disulphide oxidoreductase dimerisation" evidence="12">
    <location>
        <begin position="348"/>
        <end position="457"/>
    </location>
</feature>